<proteinExistence type="predicted"/>
<evidence type="ECO:0000256" key="2">
    <source>
        <dbReference type="ARBA" id="ARBA00022840"/>
    </source>
</evidence>
<evidence type="ECO:0000259" key="4">
    <source>
        <dbReference type="SMART" id="SM00534"/>
    </source>
</evidence>
<reference evidence="5 6" key="1">
    <citation type="submission" date="2016-11" db="EMBL/GenBank/DDBJ databases">
        <authorList>
            <person name="Jaros S."/>
            <person name="Januszkiewicz K."/>
            <person name="Wedrychowicz H."/>
        </authorList>
    </citation>
    <scope>NUCLEOTIDE SEQUENCE [LARGE SCALE GENOMIC DNA]</scope>
    <source>
        <strain evidence="5 6">YL228</strain>
    </source>
</reference>
<dbReference type="Pfam" id="PF00488">
    <property type="entry name" value="MutS_V"/>
    <property type="match status" value="1"/>
</dbReference>
<dbReference type="PANTHER" id="PTHR11361:SF34">
    <property type="entry name" value="DNA MISMATCH REPAIR PROTEIN MSH1, MITOCHONDRIAL"/>
    <property type="match status" value="1"/>
</dbReference>
<dbReference type="PANTHER" id="PTHR11361">
    <property type="entry name" value="DNA MISMATCH REPAIR PROTEIN MUTS FAMILY MEMBER"/>
    <property type="match status" value="1"/>
</dbReference>
<gene>
    <name evidence="5" type="ORF">SAMN02910280_1321</name>
</gene>
<organism evidence="5 6">
    <name type="scientific">Ruminococcus flavefaciens</name>
    <dbReference type="NCBI Taxonomy" id="1265"/>
    <lineage>
        <taxon>Bacteria</taxon>
        <taxon>Bacillati</taxon>
        <taxon>Bacillota</taxon>
        <taxon>Clostridia</taxon>
        <taxon>Eubacteriales</taxon>
        <taxon>Oscillospiraceae</taxon>
        <taxon>Ruminococcus</taxon>
    </lineage>
</organism>
<dbReference type="GO" id="GO:0005829">
    <property type="term" value="C:cytosol"/>
    <property type="evidence" value="ECO:0007669"/>
    <property type="project" value="TreeGrafter"/>
</dbReference>
<dbReference type="EMBL" id="FPIP01000002">
    <property type="protein sequence ID" value="SFW24052.1"/>
    <property type="molecule type" value="Genomic_DNA"/>
</dbReference>
<dbReference type="GO" id="GO:0140664">
    <property type="term" value="F:ATP-dependent DNA damage sensor activity"/>
    <property type="evidence" value="ECO:0007669"/>
    <property type="project" value="InterPro"/>
</dbReference>
<dbReference type="Proteomes" id="UP000183461">
    <property type="component" value="Unassembled WGS sequence"/>
</dbReference>
<keyword evidence="1" id="KW-0547">Nucleotide-binding</keyword>
<dbReference type="RefSeq" id="WP_072299672.1">
    <property type="nucleotide sequence ID" value="NZ_FPIP01000002.1"/>
</dbReference>
<dbReference type="SMART" id="SM00534">
    <property type="entry name" value="MUTSac"/>
    <property type="match status" value="1"/>
</dbReference>
<dbReference type="GO" id="GO:0006298">
    <property type="term" value="P:mismatch repair"/>
    <property type="evidence" value="ECO:0007669"/>
    <property type="project" value="InterPro"/>
</dbReference>
<sequence>MSEHNTNELRAFSLLAPDKGGSYSLLSSDTENDLSVDFLVESISRNSNERKVIKDILLKMPADERIISYRRAVYTELRQSPELCEKLYDIFEGMRFFTKDGQKHLEKGATIWELLSKLKYLENYISSVIELNKAIDGLEFTSEGMKQFAALIRDIYGNSGFGELLKDIELVSEDIRHVRSITIGVNLDENFYPMETGIIALNRFWFEEQSMLKRFLKYHRKDQLSDEDLMAFSMEIPDDNMAESLNKYERKYRGAARQPSANPLMNNLNSIIERMLPSTTAKLRRVLHKYVDVSGYVLADLADELLFYLRFIELEKQLTASGVPCCIGEPSDGDTVFRDFYNVKLAICRGKGTVEEEIVCNDLEFTREKTVNILTGPNRGGKTIFTQGVGLAFLLYQSGVFVPASSARVRLCDGIYTHFPVEEERTVSLGRLGEEAERFNEICKKATGSSLLLFNESFATTSHTESVYIAEDVLRYLCCIGARTFFNTHMHELAEDTDKFNKADGAMCKAVSVVMENEGGKRSYKISYKAPDGKSYAHEIAYKYGITFEQLMEQR</sequence>
<keyword evidence="2" id="KW-0067">ATP-binding</keyword>
<protein>
    <submittedName>
        <fullName evidence="5">MutS domain V</fullName>
    </submittedName>
</protein>
<keyword evidence="3" id="KW-0238">DNA-binding</keyword>
<feature type="domain" description="DNA mismatch repair proteins mutS family" evidence="4">
    <location>
        <begin position="369"/>
        <end position="553"/>
    </location>
</feature>
<dbReference type="Gene3D" id="3.40.50.300">
    <property type="entry name" value="P-loop containing nucleotide triphosphate hydrolases"/>
    <property type="match status" value="1"/>
</dbReference>
<dbReference type="InterPro" id="IPR027417">
    <property type="entry name" value="P-loop_NTPase"/>
</dbReference>
<accession>A0A1K1MLL4</accession>
<dbReference type="SUPFAM" id="SSF52540">
    <property type="entry name" value="P-loop containing nucleoside triphosphate hydrolases"/>
    <property type="match status" value="1"/>
</dbReference>
<name>A0A1K1MLL4_RUMFL</name>
<evidence type="ECO:0000256" key="3">
    <source>
        <dbReference type="ARBA" id="ARBA00023125"/>
    </source>
</evidence>
<dbReference type="InterPro" id="IPR045076">
    <property type="entry name" value="MutS"/>
</dbReference>
<dbReference type="GO" id="GO:0030983">
    <property type="term" value="F:mismatched DNA binding"/>
    <property type="evidence" value="ECO:0007669"/>
    <property type="project" value="InterPro"/>
</dbReference>
<dbReference type="GO" id="GO:0005524">
    <property type="term" value="F:ATP binding"/>
    <property type="evidence" value="ECO:0007669"/>
    <property type="project" value="UniProtKB-KW"/>
</dbReference>
<dbReference type="AlphaFoldDB" id="A0A1K1MLL4"/>
<evidence type="ECO:0000256" key="1">
    <source>
        <dbReference type="ARBA" id="ARBA00022741"/>
    </source>
</evidence>
<evidence type="ECO:0000313" key="6">
    <source>
        <dbReference type="Proteomes" id="UP000183461"/>
    </source>
</evidence>
<dbReference type="InterPro" id="IPR000432">
    <property type="entry name" value="DNA_mismatch_repair_MutS_C"/>
</dbReference>
<evidence type="ECO:0000313" key="5">
    <source>
        <dbReference type="EMBL" id="SFW24052.1"/>
    </source>
</evidence>